<keyword evidence="3" id="KW-1185">Reference proteome</keyword>
<evidence type="ECO:0000256" key="1">
    <source>
        <dbReference type="SAM" id="Phobius"/>
    </source>
</evidence>
<protein>
    <submittedName>
        <fullName evidence="2">DUF1622 domain-containing protein</fullName>
    </submittedName>
</protein>
<evidence type="ECO:0000313" key="2">
    <source>
        <dbReference type="EMBL" id="MCL1633964.1"/>
    </source>
</evidence>
<organism evidence="2 3">
    <name type="scientific">Luteimonas galliterrae</name>
    <dbReference type="NCBI Taxonomy" id="2940486"/>
    <lineage>
        <taxon>Bacteria</taxon>
        <taxon>Pseudomonadati</taxon>
        <taxon>Pseudomonadota</taxon>
        <taxon>Gammaproteobacteria</taxon>
        <taxon>Lysobacterales</taxon>
        <taxon>Lysobacteraceae</taxon>
        <taxon>Luteimonas</taxon>
    </lineage>
</organism>
<dbReference type="InterPro" id="IPR012427">
    <property type="entry name" value="DUF1622"/>
</dbReference>
<feature type="transmembrane region" description="Helical" evidence="1">
    <location>
        <begin position="20"/>
        <end position="40"/>
    </location>
</feature>
<dbReference type="EMBL" id="JAMBEP010000001">
    <property type="protein sequence ID" value="MCL1633964.1"/>
    <property type="molecule type" value="Genomic_DNA"/>
</dbReference>
<comment type="caution">
    <text evidence="2">The sequence shown here is derived from an EMBL/GenBank/DDBJ whole genome shotgun (WGS) entry which is preliminary data.</text>
</comment>
<dbReference type="Proteomes" id="UP001431217">
    <property type="component" value="Unassembled WGS sequence"/>
</dbReference>
<gene>
    <name evidence="2" type="ORF">M2650_04815</name>
</gene>
<accession>A0ABT0MI83</accession>
<keyword evidence="1" id="KW-0472">Membrane</keyword>
<dbReference type="PANTHER" id="PTHR38468:SF1">
    <property type="entry name" value="SLL0939 PROTEIN"/>
    <property type="match status" value="1"/>
</dbReference>
<keyword evidence="1" id="KW-0812">Transmembrane</keyword>
<sequence length="119" mass="13060">MNAWLAAVTEPTVVIIDAMAYLMIVFGTVQAFIGVVGLAIRRGGQGADRREVWLAYARWLVAGLTFQLAADIIESSVAPTWQSIGQLGAIAVIRTFLNYFLERDLVEVRERRPLAGAKP</sequence>
<dbReference type="RefSeq" id="WP_249471906.1">
    <property type="nucleotide sequence ID" value="NZ_JAMBEP010000001.1"/>
</dbReference>
<evidence type="ECO:0000313" key="3">
    <source>
        <dbReference type="Proteomes" id="UP001431217"/>
    </source>
</evidence>
<dbReference type="Pfam" id="PF07784">
    <property type="entry name" value="DUF1622"/>
    <property type="match status" value="1"/>
</dbReference>
<dbReference type="PANTHER" id="PTHR38468">
    <property type="entry name" value="SLL0939 PROTEIN"/>
    <property type="match status" value="1"/>
</dbReference>
<name>A0ABT0MI83_9GAMM</name>
<keyword evidence="1" id="KW-1133">Transmembrane helix</keyword>
<proteinExistence type="predicted"/>
<reference evidence="2 3" key="1">
    <citation type="submission" date="2022-05" db="EMBL/GenBank/DDBJ databases">
        <title>Luteimonas sp. SX5, whole genome shotgun sequencing project.</title>
        <authorList>
            <person name="Zhao G."/>
            <person name="Shen L."/>
        </authorList>
    </citation>
    <scope>NUCLEOTIDE SEQUENCE [LARGE SCALE GENOMIC DNA]</scope>
    <source>
        <strain evidence="2 3">SX5</strain>
    </source>
</reference>